<feature type="region of interest" description="Disordered" evidence="1">
    <location>
        <begin position="1"/>
        <end position="187"/>
    </location>
</feature>
<dbReference type="AlphaFoldDB" id="A0A1J4NQU3"/>
<comment type="caution">
    <text evidence="3">The sequence shown here is derived from an EMBL/GenBank/DDBJ whole genome shotgun (WGS) entry which is preliminary data.</text>
</comment>
<dbReference type="SUPFAM" id="SSF50998">
    <property type="entry name" value="Quinoprotein alcohol dehydrogenase-like"/>
    <property type="match status" value="1"/>
</dbReference>
<dbReference type="InterPro" id="IPR011047">
    <property type="entry name" value="Quinoprotein_ADH-like_sf"/>
</dbReference>
<organism evidence="3 4">
    <name type="scientific">Streptomyces mangrovisoli</name>
    <dbReference type="NCBI Taxonomy" id="1428628"/>
    <lineage>
        <taxon>Bacteria</taxon>
        <taxon>Bacillati</taxon>
        <taxon>Actinomycetota</taxon>
        <taxon>Actinomycetes</taxon>
        <taxon>Kitasatosporales</taxon>
        <taxon>Streptomycetaceae</taxon>
        <taxon>Streptomyces</taxon>
    </lineage>
</organism>
<feature type="compositionally biased region" description="Low complexity" evidence="1">
    <location>
        <begin position="214"/>
        <end position="226"/>
    </location>
</feature>
<proteinExistence type="predicted"/>
<accession>A0A1J4NQU3</accession>
<dbReference type="EMBL" id="LAVA02000099">
    <property type="protein sequence ID" value="OIJ63510.1"/>
    <property type="molecule type" value="Genomic_DNA"/>
</dbReference>
<evidence type="ECO:0000313" key="3">
    <source>
        <dbReference type="EMBL" id="OIJ63510.1"/>
    </source>
</evidence>
<dbReference type="InterPro" id="IPR018391">
    <property type="entry name" value="PQQ_b-propeller_rpt"/>
</dbReference>
<feature type="compositionally biased region" description="Low complexity" evidence="1">
    <location>
        <begin position="91"/>
        <end position="101"/>
    </location>
</feature>
<evidence type="ECO:0000259" key="2">
    <source>
        <dbReference type="Pfam" id="PF13360"/>
    </source>
</evidence>
<feature type="compositionally biased region" description="Basic and acidic residues" evidence="1">
    <location>
        <begin position="57"/>
        <end position="69"/>
    </location>
</feature>
<feature type="domain" description="Pyrrolo-quinoline quinone repeat" evidence="2">
    <location>
        <begin position="361"/>
        <end position="596"/>
    </location>
</feature>
<evidence type="ECO:0000256" key="1">
    <source>
        <dbReference type="SAM" id="MobiDB-lite"/>
    </source>
</evidence>
<dbReference type="InterPro" id="IPR015943">
    <property type="entry name" value="WD40/YVTN_repeat-like_dom_sf"/>
</dbReference>
<dbReference type="SMART" id="SM00564">
    <property type="entry name" value="PQQ"/>
    <property type="match status" value="5"/>
</dbReference>
<dbReference type="STRING" id="1428628.WN71_033745"/>
<dbReference type="Gene3D" id="2.40.128.630">
    <property type="match status" value="1"/>
</dbReference>
<keyword evidence="4" id="KW-1185">Reference proteome</keyword>
<dbReference type="Gene3D" id="2.130.10.10">
    <property type="entry name" value="YVTN repeat-like/Quinoprotein amine dehydrogenase"/>
    <property type="match status" value="1"/>
</dbReference>
<protein>
    <recommendedName>
        <fullName evidence="2">Pyrrolo-quinoline quinone repeat domain-containing protein</fullName>
    </recommendedName>
</protein>
<sequence length="640" mass="65983">MTTESSPGQGAPQEDQDWAFRPRRSAAGPQPFRERRRTEPAAPWDGGAPTGPYGGRSEADRDRYDDGHGPSDPYGGGHIAPGQYDDGHVSADPYGGYPGADPYDDGHVTAHPYRGGGTPGDPYGDGRPSVDAYGDGRPSVDAYGDGQPSADAYGDGQPSAGGRRDGRSSADAYGRGGASADRYDRPAAPRWEATMALRVPEPGVDVLDRKAPDGSGASPAQPQSPAGAGGARPGKTRRVGRLVLVLAVLAAAGGTAAVLLQQEDAAAVASKNLTQAWQISAPAADDALIGSWLTDKLLVRAGSRGGLRAYDLTDGKQVWHAKPSAKDAKHGTVPCAMSPTVNSKGIGTVAFGTDGSTCTWLAGIKASTGKILWSLPLTSAKHPAATTATTFVQGDVATVVSENFLGGVDAGTGSGVWGYRARGHYCNAYDWGAEGVVLVDDFCLDKKNRFTLAAYDGKTGNVIWRKTEKAHSDVPHILSGSPLIASVHTANQDAVRVFDSTGSGRKLAVGNDELTSGNDTTADHSARLYGNVLVTPASSAGVTAVDGFDTTTGAKLWSEHSVALAVPADGADGAVYAVTTSGPRQLVTIDRRTGRTTPVAGLPTGTGKWNFTSGTVYVTADGGVLELNALGSNGGVRLYR</sequence>
<gene>
    <name evidence="3" type="ORF">WN71_033745</name>
</gene>
<dbReference type="InterPro" id="IPR002372">
    <property type="entry name" value="PQQ_rpt_dom"/>
</dbReference>
<reference evidence="3" key="1">
    <citation type="submission" date="2016-10" db="EMBL/GenBank/DDBJ databases">
        <title>Genome sequence of Streptomyces mangrovisoli MUSC 149.</title>
        <authorList>
            <person name="Lee L.-H."/>
            <person name="Ser H.-L."/>
        </authorList>
    </citation>
    <scope>NUCLEOTIDE SEQUENCE [LARGE SCALE GENOMIC DNA]</scope>
    <source>
        <strain evidence="3">MUSC 149</strain>
    </source>
</reference>
<dbReference type="Pfam" id="PF13360">
    <property type="entry name" value="PQQ_2"/>
    <property type="match status" value="1"/>
</dbReference>
<dbReference type="OrthoDB" id="3944519at2"/>
<feature type="region of interest" description="Disordered" evidence="1">
    <location>
        <begin position="202"/>
        <end position="234"/>
    </location>
</feature>
<dbReference type="Proteomes" id="UP000034196">
    <property type="component" value="Unassembled WGS sequence"/>
</dbReference>
<name>A0A1J4NQU3_9ACTN</name>
<evidence type="ECO:0000313" key="4">
    <source>
        <dbReference type="Proteomes" id="UP000034196"/>
    </source>
</evidence>